<dbReference type="RefSeq" id="WP_153724844.1">
    <property type="nucleotide sequence ID" value="NZ_CP045875.1"/>
</dbReference>
<protein>
    <recommendedName>
        <fullName evidence="4 7">Flagellar hook-associated protein 1</fullName>
        <shortName evidence="7">HAP1</shortName>
    </recommendedName>
</protein>
<evidence type="ECO:0000313" key="13">
    <source>
        <dbReference type="Proteomes" id="UP000366051"/>
    </source>
</evidence>
<keyword evidence="13" id="KW-1185">Reference proteome</keyword>
<keyword evidence="12" id="KW-0966">Cell projection</keyword>
<evidence type="ECO:0000256" key="6">
    <source>
        <dbReference type="ARBA" id="ARBA00023143"/>
    </source>
</evidence>
<evidence type="ECO:0000259" key="10">
    <source>
        <dbReference type="Pfam" id="PF06429"/>
    </source>
</evidence>
<dbReference type="GO" id="GO:0009424">
    <property type="term" value="C:bacterial-type flagellum hook"/>
    <property type="evidence" value="ECO:0007669"/>
    <property type="project" value="UniProtKB-UniRule"/>
</dbReference>
<dbReference type="NCBIfam" id="TIGR02492">
    <property type="entry name" value="flgK_ends"/>
    <property type="match status" value="1"/>
</dbReference>
<comment type="similarity">
    <text evidence="3 7">Belongs to the flagella basal body rod proteins family.</text>
</comment>
<dbReference type="EMBL" id="CP045875">
    <property type="protein sequence ID" value="QGG47482.1"/>
    <property type="molecule type" value="Genomic_DNA"/>
</dbReference>
<dbReference type="InterPro" id="IPR002371">
    <property type="entry name" value="FlgK"/>
</dbReference>
<dbReference type="KEGG" id="hcv:FTV88_1335"/>
<feature type="domain" description="Flagellar hook-associated protein FlgK helical" evidence="11">
    <location>
        <begin position="103"/>
        <end position="367"/>
    </location>
</feature>
<keyword evidence="12" id="KW-0969">Cilium</keyword>
<dbReference type="InterPro" id="IPR001444">
    <property type="entry name" value="Flag_bb_rod_N"/>
</dbReference>
<keyword evidence="6 7" id="KW-0975">Bacterial flagellum</keyword>
<evidence type="ECO:0000259" key="9">
    <source>
        <dbReference type="Pfam" id="PF00460"/>
    </source>
</evidence>
<keyword evidence="5 7" id="KW-0964">Secreted</keyword>
<evidence type="ECO:0000256" key="2">
    <source>
        <dbReference type="ARBA" id="ARBA00004613"/>
    </source>
</evidence>
<evidence type="ECO:0000256" key="1">
    <source>
        <dbReference type="ARBA" id="ARBA00004365"/>
    </source>
</evidence>
<proteinExistence type="inferred from homology"/>
<evidence type="ECO:0000259" key="11">
    <source>
        <dbReference type="Pfam" id="PF22638"/>
    </source>
</evidence>
<dbReference type="PANTHER" id="PTHR30033">
    <property type="entry name" value="FLAGELLAR HOOK-ASSOCIATED PROTEIN 1"/>
    <property type="match status" value="1"/>
</dbReference>
<feature type="domain" description="Flagellar basal body rod protein N-terminal" evidence="9">
    <location>
        <begin position="13"/>
        <end position="38"/>
    </location>
</feature>
<keyword evidence="12" id="KW-0282">Flagellum</keyword>
<feature type="compositionally biased region" description="Gly residues" evidence="8">
    <location>
        <begin position="311"/>
        <end position="327"/>
    </location>
</feature>
<feature type="domain" description="Flagellar basal-body/hook protein C-terminal" evidence="10">
    <location>
        <begin position="497"/>
        <end position="535"/>
    </location>
</feature>
<evidence type="ECO:0000256" key="7">
    <source>
        <dbReference type="RuleBase" id="RU362065"/>
    </source>
</evidence>
<feature type="region of interest" description="Disordered" evidence="8">
    <location>
        <begin position="300"/>
        <end position="329"/>
    </location>
</feature>
<dbReference type="Pfam" id="PF00460">
    <property type="entry name" value="Flg_bb_rod"/>
    <property type="match status" value="1"/>
</dbReference>
<evidence type="ECO:0000313" key="12">
    <source>
        <dbReference type="EMBL" id="QGG47482.1"/>
    </source>
</evidence>
<gene>
    <name evidence="7 12" type="primary">flgK</name>
    <name evidence="12" type="ORF">FTV88_1335</name>
</gene>
<sequence>MSISSFFGLSMMSGALGAQKRGLEVTGHNISNANTPGFSRQRAVLGAGMPLPIPSLNRPSMVGMVGTGVQVEEIRRYRDDFLDLRFRNENREMGYWMAKADTLNKLEYILNEPSEEGLQAVMDRFWDSCQDLAQDPSNRSNRIAVIEHGVTITESFRHLAKSFDDLERELNNEVGIKVNRINDVAEKIRDINMQIQRAEVAGDNANDLRDRRDHLLDELSDYVDVAVYEQDDGTVLVRSGNGVLVEGIYVNKLTTVEKPDDEGKALKEITWESGRDAVFYGGSLRGTLVSRGTLEKSYFPEINGHEKNGNGSYGNGSNGEAGNGEENGGTVEAAAKPLQRYGTIADLRKNLAAMAEAFVTEFNNIHSHEDARNLKDINLTDDERRQLLFFVNRDDPTNGEIKWDNLTVNREIRLDPALFAAARVSGAEEFAEGDNKNVLEMVRLRYEAVDLGKYGKATLDNHYRSIISQLGVMSEQSMRMSENQIRLVTAIDNQRQSISGVSLDEEMANMIQQQHAYNAAARMLTTMDDMIDTIVSRMGLVGR</sequence>
<dbReference type="InterPro" id="IPR053927">
    <property type="entry name" value="FlgK_helical"/>
</dbReference>
<dbReference type="PRINTS" id="PR01005">
    <property type="entry name" value="FLGHOOKAP1"/>
</dbReference>
<reference evidence="13" key="1">
    <citation type="submission" date="2019-11" db="EMBL/GenBank/DDBJ databases">
        <title>Genome sequence of Heliorestis convoluta strain HH, an alkaliphilic and minimalistic phototrophic bacterium from a soda lake in Egypt.</title>
        <authorList>
            <person name="Dewey E.D."/>
            <person name="Stokes L.M."/>
            <person name="Burchell B.M."/>
            <person name="Shaffer K.N."/>
            <person name="Huntington A.M."/>
            <person name="Baker J.M."/>
            <person name="Nadendla S."/>
            <person name="Giglio M.G."/>
            <person name="Touchman J.W."/>
            <person name="Blankenship R.E."/>
            <person name="Madigan M.T."/>
            <person name="Sattley W.M."/>
        </authorList>
    </citation>
    <scope>NUCLEOTIDE SEQUENCE [LARGE SCALE GENOMIC DNA]</scope>
    <source>
        <strain evidence="13">HH</strain>
    </source>
</reference>
<dbReference type="GO" id="GO:0005576">
    <property type="term" value="C:extracellular region"/>
    <property type="evidence" value="ECO:0007669"/>
    <property type="project" value="UniProtKB-SubCell"/>
</dbReference>
<dbReference type="PANTHER" id="PTHR30033:SF1">
    <property type="entry name" value="FLAGELLAR HOOK-ASSOCIATED PROTEIN 1"/>
    <property type="match status" value="1"/>
</dbReference>
<dbReference type="Proteomes" id="UP000366051">
    <property type="component" value="Chromosome"/>
</dbReference>
<name>A0A5Q2N2I7_9FIRM</name>
<dbReference type="Pfam" id="PF06429">
    <property type="entry name" value="Flg_bbr_C"/>
    <property type="match status" value="1"/>
</dbReference>
<comment type="subcellular location">
    <subcellularLocation>
        <location evidence="1 7">Bacterial flagellum</location>
    </subcellularLocation>
    <subcellularLocation>
        <location evidence="2 7">Secreted</location>
    </subcellularLocation>
</comment>
<evidence type="ECO:0000256" key="5">
    <source>
        <dbReference type="ARBA" id="ARBA00022525"/>
    </source>
</evidence>
<evidence type="ECO:0000256" key="4">
    <source>
        <dbReference type="ARBA" id="ARBA00016244"/>
    </source>
</evidence>
<dbReference type="AlphaFoldDB" id="A0A5Q2N2I7"/>
<dbReference type="Pfam" id="PF22638">
    <property type="entry name" value="FlgK_D1"/>
    <property type="match status" value="1"/>
</dbReference>
<accession>A0A5Q2N2I7</accession>
<organism evidence="12 13">
    <name type="scientific">Heliorestis convoluta</name>
    <dbReference type="NCBI Taxonomy" id="356322"/>
    <lineage>
        <taxon>Bacteria</taxon>
        <taxon>Bacillati</taxon>
        <taxon>Bacillota</taxon>
        <taxon>Clostridia</taxon>
        <taxon>Eubacteriales</taxon>
        <taxon>Heliobacteriaceae</taxon>
        <taxon>Heliorestis</taxon>
    </lineage>
</organism>
<dbReference type="InterPro" id="IPR010930">
    <property type="entry name" value="Flg_bb/hook_C_dom"/>
</dbReference>
<dbReference type="GO" id="GO:0005198">
    <property type="term" value="F:structural molecule activity"/>
    <property type="evidence" value="ECO:0007669"/>
    <property type="project" value="UniProtKB-UniRule"/>
</dbReference>
<dbReference type="GO" id="GO:0044780">
    <property type="term" value="P:bacterial-type flagellum assembly"/>
    <property type="evidence" value="ECO:0007669"/>
    <property type="project" value="InterPro"/>
</dbReference>
<dbReference type="SUPFAM" id="SSF64518">
    <property type="entry name" value="Phase 1 flagellin"/>
    <property type="match status" value="1"/>
</dbReference>
<dbReference type="OrthoDB" id="9802553at2"/>
<evidence type="ECO:0000256" key="8">
    <source>
        <dbReference type="SAM" id="MobiDB-lite"/>
    </source>
</evidence>
<evidence type="ECO:0000256" key="3">
    <source>
        <dbReference type="ARBA" id="ARBA00009677"/>
    </source>
</evidence>